<keyword evidence="2 8" id="KW-1003">Cell membrane</keyword>
<keyword evidence="10" id="KW-1185">Reference proteome</keyword>
<dbReference type="PANTHER" id="PTHR35529:SF1">
    <property type="entry name" value="MANGANESE EFFLUX PUMP MNTP-RELATED"/>
    <property type="match status" value="1"/>
</dbReference>
<keyword evidence="4 8" id="KW-1133">Transmembrane helix</keyword>
<feature type="transmembrane region" description="Helical" evidence="8">
    <location>
        <begin position="124"/>
        <end position="147"/>
    </location>
</feature>
<keyword evidence="7 8" id="KW-0464">Manganese</keyword>
<evidence type="ECO:0000256" key="7">
    <source>
        <dbReference type="ARBA" id="ARBA00023211"/>
    </source>
</evidence>
<dbReference type="PANTHER" id="PTHR35529">
    <property type="entry name" value="MANGANESE EFFLUX PUMP MNTP-RELATED"/>
    <property type="match status" value="1"/>
</dbReference>
<keyword evidence="1 8" id="KW-0813">Transport</keyword>
<evidence type="ECO:0000256" key="2">
    <source>
        <dbReference type="ARBA" id="ARBA00022475"/>
    </source>
</evidence>
<feature type="transmembrane region" description="Helical" evidence="8">
    <location>
        <begin position="31"/>
        <end position="51"/>
    </location>
</feature>
<evidence type="ECO:0000256" key="1">
    <source>
        <dbReference type="ARBA" id="ARBA00022448"/>
    </source>
</evidence>
<proteinExistence type="inferred from homology"/>
<evidence type="ECO:0000313" key="9">
    <source>
        <dbReference type="EMBL" id="PSJ37721.1"/>
    </source>
</evidence>
<dbReference type="EMBL" id="PXYI01000008">
    <property type="protein sequence ID" value="PSJ37721.1"/>
    <property type="molecule type" value="Genomic_DNA"/>
</dbReference>
<keyword evidence="3 8" id="KW-0812">Transmembrane</keyword>
<comment type="caution">
    <text evidence="9">The sequence shown here is derived from an EMBL/GenBank/DDBJ whole genome shotgun (WGS) entry which is preliminary data.</text>
</comment>
<dbReference type="InterPro" id="IPR022929">
    <property type="entry name" value="Put_MntP"/>
</dbReference>
<reference evidence="9 10" key="1">
    <citation type="submission" date="2018-03" db="EMBL/GenBank/DDBJ databases">
        <title>The draft genome of Sphingosinicella sp. GL-C-18.</title>
        <authorList>
            <person name="Liu L."/>
            <person name="Li L."/>
            <person name="Liang L."/>
            <person name="Zhang X."/>
            <person name="Wang T."/>
        </authorList>
    </citation>
    <scope>NUCLEOTIDE SEQUENCE [LARGE SCALE GENOMIC DNA]</scope>
    <source>
        <strain evidence="9 10">GL-C-18</strain>
    </source>
</reference>
<comment type="subcellular location">
    <subcellularLocation>
        <location evidence="8">Cell membrane</location>
        <topology evidence="8">Multi-pass membrane protein</topology>
    </subcellularLocation>
</comment>
<dbReference type="OrthoDB" id="9811590at2"/>
<accession>A0A2P7QIE0</accession>
<evidence type="ECO:0000256" key="4">
    <source>
        <dbReference type="ARBA" id="ARBA00022989"/>
    </source>
</evidence>
<dbReference type="InterPro" id="IPR003810">
    <property type="entry name" value="Mntp/YtaF"/>
</dbReference>
<evidence type="ECO:0000256" key="6">
    <source>
        <dbReference type="ARBA" id="ARBA00023136"/>
    </source>
</evidence>
<evidence type="ECO:0000256" key="3">
    <source>
        <dbReference type="ARBA" id="ARBA00022692"/>
    </source>
</evidence>
<keyword evidence="5 8" id="KW-0406">Ion transport</keyword>
<dbReference type="GO" id="GO:0005384">
    <property type="term" value="F:manganese ion transmembrane transporter activity"/>
    <property type="evidence" value="ECO:0007669"/>
    <property type="project" value="UniProtKB-UniRule"/>
</dbReference>
<evidence type="ECO:0000256" key="8">
    <source>
        <dbReference type="HAMAP-Rule" id="MF_01521"/>
    </source>
</evidence>
<dbReference type="GO" id="GO:0005886">
    <property type="term" value="C:plasma membrane"/>
    <property type="evidence" value="ECO:0007669"/>
    <property type="project" value="UniProtKB-SubCell"/>
</dbReference>
<dbReference type="Proteomes" id="UP000241167">
    <property type="component" value="Unassembled WGS sequence"/>
</dbReference>
<name>A0A2P7QIE0_9SPHN</name>
<comment type="function">
    <text evidence="8">Probably functions as a manganese efflux pump.</text>
</comment>
<feature type="transmembrane region" description="Helical" evidence="8">
    <location>
        <begin position="159"/>
        <end position="179"/>
    </location>
</feature>
<keyword evidence="6 8" id="KW-0472">Membrane</keyword>
<dbReference type="AlphaFoldDB" id="A0A2P7QIE0"/>
<protein>
    <recommendedName>
        <fullName evidence="8">Putative manganese efflux pump MntP</fullName>
    </recommendedName>
</protein>
<evidence type="ECO:0000256" key="5">
    <source>
        <dbReference type="ARBA" id="ARBA00023065"/>
    </source>
</evidence>
<dbReference type="Pfam" id="PF02659">
    <property type="entry name" value="Mntp"/>
    <property type="match status" value="1"/>
</dbReference>
<evidence type="ECO:0000313" key="10">
    <source>
        <dbReference type="Proteomes" id="UP000241167"/>
    </source>
</evidence>
<organism evidence="9 10">
    <name type="scientific">Allosphingosinicella deserti</name>
    <dbReference type="NCBI Taxonomy" id="2116704"/>
    <lineage>
        <taxon>Bacteria</taxon>
        <taxon>Pseudomonadati</taxon>
        <taxon>Pseudomonadota</taxon>
        <taxon>Alphaproteobacteria</taxon>
        <taxon>Sphingomonadales</taxon>
        <taxon>Sphingomonadaceae</taxon>
        <taxon>Allosphingosinicella</taxon>
    </lineage>
</organism>
<sequence>MLLALAGALAADAFAVALCQGAVARPGFRGAVRIGAAFGAAQALMPLIGWATGIAFASAIRNVDHWLVFGLLGALGLKTLKEGLSESESDCRTLSGWTLLGAAVATSIDAAAAGITLPSLGTHVVLACAVIGGVTLGLCAAGVFLGAAGGQKLGKKAEIIGGLALLLIGTKVLVEHVFFGG</sequence>
<dbReference type="HAMAP" id="MF_01521">
    <property type="entry name" value="MntP_pump"/>
    <property type="match status" value="1"/>
</dbReference>
<comment type="caution">
    <text evidence="8">Lacks conserved residue(s) required for the propagation of feature annotation.</text>
</comment>
<gene>
    <name evidence="8" type="primary">mntP</name>
    <name evidence="9" type="ORF">C7I55_21945</name>
</gene>
<comment type="similarity">
    <text evidence="8">Belongs to the MntP (TC 9.B.29) family.</text>
</comment>